<dbReference type="InterPro" id="IPR022948">
    <property type="entry name" value="COD_ChbG_bac"/>
</dbReference>
<keyword evidence="7" id="KW-1185">Reference proteome</keyword>
<dbReference type="Gene3D" id="3.20.20.370">
    <property type="entry name" value="Glycoside hydrolase/deacetylase"/>
    <property type="match status" value="1"/>
</dbReference>
<accession>A0A1H0URP7</accession>
<dbReference type="STRING" id="94869.SAMN04488529_11231"/>
<gene>
    <name evidence="6" type="ORF">SAMN04488529_11231</name>
</gene>
<comment type="cofactor">
    <cofactor evidence="1">
        <name>Mg(2+)</name>
        <dbReference type="ChEBI" id="CHEBI:18420"/>
    </cofactor>
</comment>
<dbReference type="Pfam" id="PF04794">
    <property type="entry name" value="YdjC"/>
    <property type="match status" value="1"/>
</dbReference>
<evidence type="ECO:0000256" key="1">
    <source>
        <dbReference type="ARBA" id="ARBA00001946"/>
    </source>
</evidence>
<dbReference type="AlphaFoldDB" id="A0A1H0URP7"/>
<proteinExistence type="predicted"/>
<name>A0A1H0URP7_9CLOT</name>
<evidence type="ECO:0000256" key="5">
    <source>
        <dbReference type="ARBA" id="ARBA00023277"/>
    </source>
</evidence>
<dbReference type="InterPro" id="IPR006879">
    <property type="entry name" value="YdjC-like"/>
</dbReference>
<dbReference type="PANTHER" id="PTHR31609:SF1">
    <property type="entry name" value="CARBOHYDRATE DEACETYLASE"/>
    <property type="match status" value="1"/>
</dbReference>
<dbReference type="GO" id="GO:0000272">
    <property type="term" value="P:polysaccharide catabolic process"/>
    <property type="evidence" value="ECO:0007669"/>
    <property type="project" value="InterPro"/>
</dbReference>
<keyword evidence="2" id="KW-0479">Metal-binding</keyword>
<dbReference type="PANTHER" id="PTHR31609">
    <property type="entry name" value="YDJC DEACETYLASE FAMILY MEMBER"/>
    <property type="match status" value="1"/>
</dbReference>
<dbReference type="RefSeq" id="WP_089971733.1">
    <property type="nucleotide sequence ID" value="NZ_FNJM01000012.1"/>
</dbReference>
<evidence type="ECO:0000313" key="6">
    <source>
        <dbReference type="EMBL" id="SDP68496.1"/>
    </source>
</evidence>
<evidence type="ECO:0000256" key="2">
    <source>
        <dbReference type="ARBA" id="ARBA00022723"/>
    </source>
</evidence>
<sequence length="250" mass="28587">MKLIVNGDDFGLTMGVSKGIIDAMKNGIMTDTTAMANMPYFEESMKMAKENGINEMGVHLNLTCGKPILSQNEVASLVTEDGNFYKKPNYMPKEIDMDELEKELRAQISKFISTGMELNHIDGHHHFYIFNESVFRLVLSLAREFNVPVRCPSSEYMHIVKKFNIKSPDIMIGDFYEGNANEDYLIKRLKELNSVDVVEVMAHPAIIDEELRNISSYLNYRTIELNALKSEAIKKFVKDNKIELIKFSQI</sequence>
<evidence type="ECO:0000313" key="7">
    <source>
        <dbReference type="Proteomes" id="UP000198597"/>
    </source>
</evidence>
<dbReference type="OrthoDB" id="9774177at2"/>
<dbReference type="GO" id="GO:0016811">
    <property type="term" value="F:hydrolase activity, acting on carbon-nitrogen (but not peptide) bonds, in linear amides"/>
    <property type="evidence" value="ECO:0007669"/>
    <property type="project" value="InterPro"/>
</dbReference>
<protein>
    <recommendedName>
        <fullName evidence="8">Carbohydrate deacetylase</fullName>
    </recommendedName>
</protein>
<dbReference type="SUPFAM" id="SSF88713">
    <property type="entry name" value="Glycoside hydrolase/deacetylase"/>
    <property type="match status" value="1"/>
</dbReference>
<dbReference type="GO" id="GO:0019213">
    <property type="term" value="F:deacetylase activity"/>
    <property type="evidence" value="ECO:0007669"/>
    <property type="project" value="TreeGrafter"/>
</dbReference>
<evidence type="ECO:0008006" key="8">
    <source>
        <dbReference type="Google" id="ProtNLM"/>
    </source>
</evidence>
<evidence type="ECO:0000256" key="4">
    <source>
        <dbReference type="ARBA" id="ARBA00022842"/>
    </source>
</evidence>
<dbReference type="EMBL" id="FNJM01000012">
    <property type="protein sequence ID" value="SDP68496.1"/>
    <property type="molecule type" value="Genomic_DNA"/>
</dbReference>
<dbReference type="GO" id="GO:0046872">
    <property type="term" value="F:metal ion binding"/>
    <property type="evidence" value="ECO:0007669"/>
    <property type="project" value="UniProtKB-KW"/>
</dbReference>
<keyword evidence="3" id="KW-0378">Hydrolase</keyword>
<reference evidence="6 7" key="1">
    <citation type="submission" date="2016-10" db="EMBL/GenBank/DDBJ databases">
        <authorList>
            <person name="de Groot N.N."/>
        </authorList>
    </citation>
    <scope>NUCLEOTIDE SEQUENCE [LARGE SCALE GENOMIC DNA]</scope>
    <source>
        <strain evidence="6 7">DSM 12272</strain>
    </source>
</reference>
<evidence type="ECO:0000256" key="3">
    <source>
        <dbReference type="ARBA" id="ARBA00022801"/>
    </source>
</evidence>
<keyword evidence="4" id="KW-0460">Magnesium</keyword>
<keyword evidence="5" id="KW-0119">Carbohydrate metabolism</keyword>
<dbReference type="InterPro" id="IPR011330">
    <property type="entry name" value="Glyco_hydro/deAcase_b/a-brl"/>
</dbReference>
<dbReference type="CDD" id="cd10803">
    <property type="entry name" value="YdjC_EF3048_like"/>
    <property type="match status" value="1"/>
</dbReference>
<organism evidence="6 7">
    <name type="scientific">Clostridium gasigenes</name>
    <dbReference type="NCBI Taxonomy" id="94869"/>
    <lineage>
        <taxon>Bacteria</taxon>
        <taxon>Bacillati</taxon>
        <taxon>Bacillota</taxon>
        <taxon>Clostridia</taxon>
        <taxon>Eubacteriales</taxon>
        <taxon>Clostridiaceae</taxon>
        <taxon>Clostridium</taxon>
    </lineage>
</organism>
<dbReference type="Proteomes" id="UP000198597">
    <property type="component" value="Unassembled WGS sequence"/>
</dbReference>